<evidence type="ECO:0000313" key="2">
    <source>
        <dbReference type="Proteomes" id="UP001141806"/>
    </source>
</evidence>
<protein>
    <submittedName>
        <fullName evidence="1">Uncharacterized protein</fullName>
    </submittedName>
</protein>
<proteinExistence type="predicted"/>
<keyword evidence="2" id="KW-1185">Reference proteome</keyword>
<dbReference type="Proteomes" id="UP001141806">
    <property type="component" value="Unassembled WGS sequence"/>
</dbReference>
<accession>A0A9Q0GTR8</accession>
<name>A0A9Q0GTR8_9MAGN</name>
<evidence type="ECO:0000313" key="1">
    <source>
        <dbReference type="EMBL" id="KAJ4952300.1"/>
    </source>
</evidence>
<comment type="caution">
    <text evidence="1">The sequence shown here is derived from an EMBL/GenBank/DDBJ whole genome shotgun (WGS) entry which is preliminary data.</text>
</comment>
<sequence>MHYAEGKTTLCEDVLFGQFFSCSDLNTTAFIECMIRAEKPNLIVFTTLVNYEFTSQVLIFADHNPIHDTTDATIHGGFTVIGSHGSSEASNKGDGGGGMGDGPTEIFPPPMVVVATAKTRIWKTSYSDAGKNHIGGIEVSWDLRSSGLTPGLGRYVNGGKKLSLSMLHMTPKLHFKEKWKSKILSM</sequence>
<gene>
    <name evidence="1" type="ORF">NE237_029132</name>
</gene>
<reference evidence="1" key="1">
    <citation type="journal article" date="2023" name="Plant J.">
        <title>The genome of the king protea, Protea cynaroides.</title>
        <authorList>
            <person name="Chang J."/>
            <person name="Duong T.A."/>
            <person name="Schoeman C."/>
            <person name="Ma X."/>
            <person name="Roodt D."/>
            <person name="Barker N."/>
            <person name="Li Z."/>
            <person name="Van de Peer Y."/>
            <person name="Mizrachi E."/>
        </authorList>
    </citation>
    <scope>NUCLEOTIDE SEQUENCE</scope>
    <source>
        <tissue evidence="1">Young leaves</tissue>
    </source>
</reference>
<dbReference type="EMBL" id="JAMYWD010000012">
    <property type="protein sequence ID" value="KAJ4952300.1"/>
    <property type="molecule type" value="Genomic_DNA"/>
</dbReference>
<dbReference type="OrthoDB" id="783096at2759"/>
<organism evidence="1 2">
    <name type="scientific">Protea cynaroides</name>
    <dbReference type="NCBI Taxonomy" id="273540"/>
    <lineage>
        <taxon>Eukaryota</taxon>
        <taxon>Viridiplantae</taxon>
        <taxon>Streptophyta</taxon>
        <taxon>Embryophyta</taxon>
        <taxon>Tracheophyta</taxon>
        <taxon>Spermatophyta</taxon>
        <taxon>Magnoliopsida</taxon>
        <taxon>Proteales</taxon>
        <taxon>Proteaceae</taxon>
        <taxon>Protea</taxon>
    </lineage>
</organism>
<dbReference type="AlphaFoldDB" id="A0A9Q0GTR8"/>